<evidence type="ECO:0008006" key="6">
    <source>
        <dbReference type="Google" id="ProtNLM"/>
    </source>
</evidence>
<feature type="signal peptide" evidence="3">
    <location>
        <begin position="1"/>
        <end position="26"/>
    </location>
</feature>
<accession>A0AAN6DQN2</accession>
<feature type="region of interest" description="Disordered" evidence="1">
    <location>
        <begin position="181"/>
        <end position="209"/>
    </location>
</feature>
<feature type="region of interest" description="Disordered" evidence="1">
    <location>
        <begin position="248"/>
        <end position="335"/>
    </location>
</feature>
<feature type="region of interest" description="Disordered" evidence="1">
    <location>
        <begin position="121"/>
        <end position="158"/>
    </location>
</feature>
<gene>
    <name evidence="4" type="ORF">EDD36DRAFT_321010</name>
</gene>
<sequence length="335" mass="34784">MMDLRSRPGLLILLCISSLILQTTPSSPDDIQYLPACAQSTCANYVLNCYDSGHASFEDCVNMTQADIYTCALQKCPSCVDFATVENWVYAYGTESLVTSLWPSIANCTSTSTVTETESSAVSFASPTSQSSSVSTTSEPPSQSSEQSSPPTTDTESIMSPIAPSVVTSTIFLSFSITPTQSTTSSMTLPTTNVPASTGPPPSSHSSGLSKNAKVGIGVGTGVGGLGLVSLVIALSISILGKKGKKATSLPAEQPQPPSRSVQNLTVSVKPELPADPAPIRPPRVYSELQGSPVQPQQPQNGPDVGTSPQSGVRHELQSSSVPSELEPLGGSRNS</sequence>
<comment type="caution">
    <text evidence="4">The sequence shown here is derived from an EMBL/GenBank/DDBJ whole genome shotgun (WGS) entry which is preliminary data.</text>
</comment>
<dbReference type="AlphaFoldDB" id="A0AAN6DQN2"/>
<keyword evidence="2" id="KW-0812">Transmembrane</keyword>
<protein>
    <recommendedName>
        <fullName evidence="6">Extracellular membrane protein CFEM domain-containing protein</fullName>
    </recommendedName>
</protein>
<organism evidence="4 5">
    <name type="scientific">Exophiala viscosa</name>
    <dbReference type="NCBI Taxonomy" id="2486360"/>
    <lineage>
        <taxon>Eukaryota</taxon>
        <taxon>Fungi</taxon>
        <taxon>Dikarya</taxon>
        <taxon>Ascomycota</taxon>
        <taxon>Pezizomycotina</taxon>
        <taxon>Eurotiomycetes</taxon>
        <taxon>Chaetothyriomycetidae</taxon>
        <taxon>Chaetothyriales</taxon>
        <taxon>Herpotrichiellaceae</taxon>
        <taxon>Exophiala</taxon>
    </lineage>
</organism>
<dbReference type="EMBL" id="MU404358">
    <property type="protein sequence ID" value="KAI1610273.1"/>
    <property type="molecule type" value="Genomic_DNA"/>
</dbReference>
<feature type="chain" id="PRO_5042834052" description="Extracellular membrane protein CFEM domain-containing protein" evidence="3">
    <location>
        <begin position="27"/>
        <end position="335"/>
    </location>
</feature>
<keyword evidence="2" id="KW-0472">Membrane</keyword>
<reference evidence="4" key="1">
    <citation type="journal article" date="2022" name="bioRxiv">
        <title>Deciphering the potential niche of two novel black yeast fungi from a biological soil crust based on their genomes, phenotypes, and melanin regulation.</title>
        <authorList>
            <consortium name="DOE Joint Genome Institute"/>
            <person name="Carr E.C."/>
            <person name="Barton Q."/>
            <person name="Grambo S."/>
            <person name="Sullivan M."/>
            <person name="Renfro C.M."/>
            <person name="Kuo A."/>
            <person name="Pangilinan J."/>
            <person name="Lipzen A."/>
            <person name="Keymanesh K."/>
            <person name="Savage E."/>
            <person name="Barry K."/>
            <person name="Grigoriev I.V."/>
            <person name="Riekhof W.R."/>
            <person name="Harris S.S."/>
        </authorList>
    </citation>
    <scope>NUCLEOTIDE SEQUENCE</scope>
    <source>
        <strain evidence="4">JF 03-4F</strain>
    </source>
</reference>
<proteinExistence type="predicted"/>
<feature type="compositionally biased region" description="Polar residues" evidence="1">
    <location>
        <begin position="289"/>
        <end position="311"/>
    </location>
</feature>
<feature type="compositionally biased region" description="Polar residues" evidence="1">
    <location>
        <begin position="181"/>
        <end position="194"/>
    </location>
</feature>
<evidence type="ECO:0000313" key="4">
    <source>
        <dbReference type="EMBL" id="KAI1610273.1"/>
    </source>
</evidence>
<evidence type="ECO:0000256" key="1">
    <source>
        <dbReference type="SAM" id="MobiDB-lite"/>
    </source>
</evidence>
<feature type="transmembrane region" description="Helical" evidence="2">
    <location>
        <begin position="215"/>
        <end position="240"/>
    </location>
</feature>
<evidence type="ECO:0000256" key="2">
    <source>
        <dbReference type="SAM" id="Phobius"/>
    </source>
</evidence>
<dbReference type="Proteomes" id="UP001203852">
    <property type="component" value="Unassembled WGS sequence"/>
</dbReference>
<evidence type="ECO:0000313" key="5">
    <source>
        <dbReference type="Proteomes" id="UP001203852"/>
    </source>
</evidence>
<feature type="compositionally biased region" description="Low complexity" evidence="1">
    <location>
        <begin position="121"/>
        <end position="157"/>
    </location>
</feature>
<evidence type="ECO:0000256" key="3">
    <source>
        <dbReference type="SAM" id="SignalP"/>
    </source>
</evidence>
<name>A0AAN6DQN2_9EURO</name>
<keyword evidence="5" id="KW-1185">Reference proteome</keyword>
<keyword evidence="3" id="KW-0732">Signal</keyword>
<keyword evidence="2" id="KW-1133">Transmembrane helix</keyword>